<protein>
    <submittedName>
        <fullName evidence="1">Uncharacterized protein</fullName>
    </submittedName>
</protein>
<evidence type="ECO:0000313" key="2">
    <source>
        <dbReference type="Proteomes" id="UP000422744"/>
    </source>
</evidence>
<accession>A0A6I6CLM4</accession>
<name>A0A6I6CLM4_WOLPI</name>
<reference evidence="1 2" key="1">
    <citation type="submission" date="2019-03" db="EMBL/GenBank/DDBJ databases">
        <title>Wolbachia endosymbiont of Haematobia irritans wIrr.</title>
        <authorList>
            <person name="Parry R.H."/>
            <person name="Asgari S."/>
        </authorList>
    </citation>
    <scope>NUCLEOTIDE SEQUENCE [LARGE SCALE GENOMIC DNA]</scope>
    <source>
        <strain evidence="2">wIrr</strain>
    </source>
</reference>
<sequence>MPRTTERHATVLNKLQSVIEHIDSKTAAERRLAIERWVKTYIRQVEYLEDDKLQFLYKMFRDESCWSDTKLNNAILGQKLTEEKIEAIDNPFCRYNMACRYCVVDKIHPLFQEQFESYKGRVSPDAVDMEGNPVNDKYIRNDLLDSMESYDPVFSFWIDRESEELKLKEYSNIGGFRKAVDFKWSQGVEYFYNLLSEQQRKEEVTNAVITLSSIQSNFNRATVLDFCLHKMDDSTKRELLVKLSEKDQGVYSLLNGLIKWSFLDTVQDMIKRLCYEEVSVPTDKILSGRDYGLLLSSLSNVILENPELSAQARSTIMGIWRCNRFSEYKKLVLFSDDKALVTPVFAAFITDWNRNKAGGDVGIKDQILEILRFAEENCSSEDLASFKDYVVNDLKMVSMPGMVRNISYSKLMGELFYEVSVSSDLRTELASPGVSGLSSHSK</sequence>
<evidence type="ECO:0000313" key="1">
    <source>
        <dbReference type="EMBL" id="QGT16939.1"/>
    </source>
</evidence>
<organism evidence="1 2">
    <name type="scientific">Wolbachia pipientis</name>
    <dbReference type="NCBI Taxonomy" id="955"/>
    <lineage>
        <taxon>Bacteria</taxon>
        <taxon>Pseudomonadati</taxon>
        <taxon>Pseudomonadota</taxon>
        <taxon>Alphaproteobacteria</taxon>
        <taxon>Rickettsiales</taxon>
        <taxon>Anaplasmataceae</taxon>
        <taxon>Wolbachieae</taxon>
        <taxon>Wolbachia</taxon>
    </lineage>
</organism>
<gene>
    <name evidence="1" type="ORF">E0495_03240</name>
</gene>
<proteinExistence type="predicted"/>
<dbReference type="Proteomes" id="UP000422744">
    <property type="component" value="Chromosome"/>
</dbReference>
<dbReference type="EMBL" id="CP037426">
    <property type="protein sequence ID" value="QGT16939.1"/>
    <property type="molecule type" value="Genomic_DNA"/>
</dbReference>
<dbReference type="AlphaFoldDB" id="A0A6I6CLM4"/>